<gene>
    <name evidence="7" type="ORF">DFH08DRAFT_1087672</name>
</gene>
<dbReference type="InterPro" id="IPR007919">
    <property type="entry name" value="UPF0220"/>
</dbReference>
<evidence type="ECO:0000256" key="1">
    <source>
        <dbReference type="ARBA" id="ARBA00004141"/>
    </source>
</evidence>
<comment type="subcellular location">
    <subcellularLocation>
        <location evidence="1">Membrane</location>
        <topology evidence="1">Multi-pass membrane protein</topology>
    </subcellularLocation>
</comment>
<dbReference type="Proteomes" id="UP001218218">
    <property type="component" value="Unassembled WGS sequence"/>
</dbReference>
<evidence type="ECO:0000256" key="2">
    <source>
        <dbReference type="ARBA" id="ARBA00005335"/>
    </source>
</evidence>
<evidence type="ECO:0000256" key="6">
    <source>
        <dbReference type="SAM" id="Phobius"/>
    </source>
</evidence>
<dbReference type="AlphaFoldDB" id="A0AAD7EC98"/>
<keyword evidence="3 6" id="KW-0812">Transmembrane</keyword>
<feature type="transmembrane region" description="Helical" evidence="6">
    <location>
        <begin position="208"/>
        <end position="226"/>
    </location>
</feature>
<comment type="similarity">
    <text evidence="2">Belongs to the UPF0220 family.</text>
</comment>
<evidence type="ECO:0000313" key="8">
    <source>
        <dbReference type="Proteomes" id="UP001218218"/>
    </source>
</evidence>
<sequence>MPAEANTGVKGWDDGYAFSTATATAKASYSTSETNHPADQTPFGSSGTIASKTEYLTAQAGSSAGSYTGVDASAHLITSEDPHSRVKIGLGVDTGAGLQNGNVKAAHRRTVGVYLAEASYVPLLPFPLPPSFPPSTHPSQFALANWLFLDACILSAHAKAPWGEPDTPGPLPGLCSLLGFLVNLINKERVRGDADTFGDARAVWRARLFLFIGFALMAGGMAGSAVRGSDHQIRPLRACGPVQNYGYASVAQNLALMLSVVVLWIAQNASDEYEYNVTL</sequence>
<dbReference type="Pfam" id="PF05255">
    <property type="entry name" value="UPF0220"/>
    <property type="match status" value="1"/>
</dbReference>
<comment type="caution">
    <text evidence="7">The sequence shown here is derived from an EMBL/GenBank/DDBJ whole genome shotgun (WGS) entry which is preliminary data.</text>
</comment>
<keyword evidence="5 6" id="KW-0472">Membrane</keyword>
<evidence type="ECO:0000256" key="5">
    <source>
        <dbReference type="ARBA" id="ARBA00023136"/>
    </source>
</evidence>
<accession>A0AAD7EC98</accession>
<dbReference type="EMBL" id="JARIHO010000073">
    <property type="protein sequence ID" value="KAJ7312243.1"/>
    <property type="molecule type" value="Genomic_DNA"/>
</dbReference>
<evidence type="ECO:0000256" key="4">
    <source>
        <dbReference type="ARBA" id="ARBA00022989"/>
    </source>
</evidence>
<feature type="transmembrane region" description="Helical" evidence="6">
    <location>
        <begin position="246"/>
        <end position="266"/>
    </location>
</feature>
<name>A0AAD7EC98_9AGAR</name>
<proteinExistence type="inferred from homology"/>
<protein>
    <submittedName>
        <fullName evidence="7">Uncharacterized protein</fullName>
    </submittedName>
</protein>
<dbReference type="PANTHER" id="PTHR13180">
    <property type="entry name" value="SMALL MEMBRANE PROTEIN-RELATED"/>
    <property type="match status" value="1"/>
</dbReference>
<reference evidence="7" key="1">
    <citation type="submission" date="2023-03" db="EMBL/GenBank/DDBJ databases">
        <title>Massive genome expansion in bonnet fungi (Mycena s.s.) driven by repeated elements and novel gene families across ecological guilds.</title>
        <authorList>
            <consortium name="Lawrence Berkeley National Laboratory"/>
            <person name="Harder C.B."/>
            <person name="Miyauchi S."/>
            <person name="Viragh M."/>
            <person name="Kuo A."/>
            <person name="Thoen E."/>
            <person name="Andreopoulos B."/>
            <person name="Lu D."/>
            <person name="Skrede I."/>
            <person name="Drula E."/>
            <person name="Henrissat B."/>
            <person name="Morin E."/>
            <person name="Kohler A."/>
            <person name="Barry K."/>
            <person name="LaButti K."/>
            <person name="Morin E."/>
            <person name="Salamov A."/>
            <person name="Lipzen A."/>
            <person name="Mereny Z."/>
            <person name="Hegedus B."/>
            <person name="Baldrian P."/>
            <person name="Stursova M."/>
            <person name="Weitz H."/>
            <person name="Taylor A."/>
            <person name="Grigoriev I.V."/>
            <person name="Nagy L.G."/>
            <person name="Martin F."/>
            <person name="Kauserud H."/>
        </authorList>
    </citation>
    <scope>NUCLEOTIDE SEQUENCE</scope>
    <source>
        <strain evidence="7">CBHHK002</strain>
    </source>
</reference>
<organism evidence="7 8">
    <name type="scientific">Mycena albidolilacea</name>
    <dbReference type="NCBI Taxonomy" id="1033008"/>
    <lineage>
        <taxon>Eukaryota</taxon>
        <taxon>Fungi</taxon>
        <taxon>Dikarya</taxon>
        <taxon>Basidiomycota</taxon>
        <taxon>Agaricomycotina</taxon>
        <taxon>Agaricomycetes</taxon>
        <taxon>Agaricomycetidae</taxon>
        <taxon>Agaricales</taxon>
        <taxon>Marasmiineae</taxon>
        <taxon>Mycenaceae</taxon>
        <taxon>Mycena</taxon>
    </lineage>
</organism>
<keyword evidence="4 6" id="KW-1133">Transmembrane helix</keyword>
<evidence type="ECO:0000313" key="7">
    <source>
        <dbReference type="EMBL" id="KAJ7312243.1"/>
    </source>
</evidence>
<evidence type="ECO:0000256" key="3">
    <source>
        <dbReference type="ARBA" id="ARBA00022692"/>
    </source>
</evidence>
<keyword evidence="8" id="KW-1185">Reference proteome</keyword>
<dbReference type="GO" id="GO:0016020">
    <property type="term" value="C:membrane"/>
    <property type="evidence" value="ECO:0007669"/>
    <property type="project" value="UniProtKB-SubCell"/>
</dbReference>